<evidence type="ECO:0000313" key="11">
    <source>
        <dbReference type="Proteomes" id="UP000740557"/>
    </source>
</evidence>
<comment type="function">
    <text evidence="6 8">Binds the lower part of the 30S subunit head. Binds mRNA in the 70S ribosome, positioning it for translation.</text>
</comment>
<evidence type="ECO:0000256" key="3">
    <source>
        <dbReference type="ARBA" id="ARBA00022884"/>
    </source>
</evidence>
<accession>A0A955EDW3</accession>
<evidence type="ECO:0000256" key="1">
    <source>
        <dbReference type="ARBA" id="ARBA00010761"/>
    </source>
</evidence>
<reference evidence="10" key="1">
    <citation type="submission" date="2020-04" db="EMBL/GenBank/DDBJ databases">
        <authorList>
            <person name="Zhang T."/>
        </authorList>
    </citation>
    <scope>NUCLEOTIDE SEQUENCE</scope>
    <source>
        <strain evidence="10">HKST-UBA79</strain>
    </source>
</reference>
<evidence type="ECO:0000256" key="8">
    <source>
        <dbReference type="HAMAP-Rule" id="MF_01309"/>
    </source>
</evidence>
<dbReference type="GO" id="GO:0006412">
    <property type="term" value="P:translation"/>
    <property type="evidence" value="ECO:0007669"/>
    <property type="project" value="UniProtKB-UniRule"/>
</dbReference>
<name>A0A955EDW3_UNCKA</name>
<dbReference type="GO" id="GO:0019843">
    <property type="term" value="F:rRNA binding"/>
    <property type="evidence" value="ECO:0007669"/>
    <property type="project" value="UniProtKB-UniRule"/>
</dbReference>
<comment type="subunit">
    <text evidence="8">Part of the 30S ribosomal subunit. Forms a tight complex with proteins S10 and S14.</text>
</comment>
<dbReference type="InterPro" id="IPR004044">
    <property type="entry name" value="KH_dom_type_2"/>
</dbReference>
<evidence type="ECO:0000259" key="9">
    <source>
        <dbReference type="PROSITE" id="PS50823"/>
    </source>
</evidence>
<dbReference type="PROSITE" id="PS50823">
    <property type="entry name" value="KH_TYPE_2"/>
    <property type="match status" value="1"/>
</dbReference>
<dbReference type="InterPro" id="IPR009019">
    <property type="entry name" value="KH_sf_prok-type"/>
</dbReference>
<gene>
    <name evidence="8 10" type="primary">rpsC</name>
    <name evidence="10" type="ORF">KC980_02450</name>
</gene>
<dbReference type="Pfam" id="PF00189">
    <property type="entry name" value="Ribosomal_S3_C"/>
    <property type="match status" value="1"/>
</dbReference>
<dbReference type="SUPFAM" id="SSF54814">
    <property type="entry name" value="Prokaryotic type KH domain (KH-domain type II)"/>
    <property type="match status" value="1"/>
</dbReference>
<dbReference type="GO" id="GO:0003735">
    <property type="term" value="F:structural constituent of ribosome"/>
    <property type="evidence" value="ECO:0007669"/>
    <property type="project" value="InterPro"/>
</dbReference>
<dbReference type="Gene3D" id="3.30.300.20">
    <property type="match status" value="1"/>
</dbReference>
<feature type="domain" description="KH type-2" evidence="9">
    <location>
        <begin position="39"/>
        <end position="107"/>
    </location>
</feature>
<dbReference type="EMBL" id="JAGQNX010000070">
    <property type="protein sequence ID" value="MCA9308349.1"/>
    <property type="molecule type" value="Genomic_DNA"/>
</dbReference>
<evidence type="ECO:0000256" key="5">
    <source>
        <dbReference type="ARBA" id="ARBA00023274"/>
    </source>
</evidence>
<evidence type="ECO:0000256" key="6">
    <source>
        <dbReference type="ARBA" id="ARBA00024998"/>
    </source>
</evidence>
<dbReference type="PANTHER" id="PTHR11760:SF19">
    <property type="entry name" value="SMALL RIBOSOMAL SUBUNIT PROTEIN US3C"/>
    <property type="match status" value="1"/>
</dbReference>
<organism evidence="10 11">
    <name type="scientific">candidate division WWE3 bacterium</name>
    <dbReference type="NCBI Taxonomy" id="2053526"/>
    <lineage>
        <taxon>Bacteria</taxon>
        <taxon>Katanobacteria</taxon>
    </lineage>
</organism>
<dbReference type="GO" id="GO:0003729">
    <property type="term" value="F:mRNA binding"/>
    <property type="evidence" value="ECO:0007669"/>
    <property type="project" value="UniProtKB-UniRule"/>
</dbReference>
<reference evidence="10" key="2">
    <citation type="journal article" date="2021" name="Microbiome">
        <title>Successional dynamics and alternative stable states in a saline activated sludge microbial community over 9 years.</title>
        <authorList>
            <person name="Wang Y."/>
            <person name="Ye J."/>
            <person name="Ju F."/>
            <person name="Liu L."/>
            <person name="Boyd J.A."/>
            <person name="Deng Y."/>
            <person name="Parks D.H."/>
            <person name="Jiang X."/>
            <person name="Yin X."/>
            <person name="Woodcroft B.J."/>
            <person name="Tyson G.W."/>
            <person name="Hugenholtz P."/>
            <person name="Polz M.F."/>
            <person name="Zhang T."/>
        </authorList>
    </citation>
    <scope>NUCLEOTIDE SEQUENCE</scope>
    <source>
        <strain evidence="10">HKST-UBA79</strain>
    </source>
</reference>
<sequence>MAQKIHPTGFRIGISKDWSTKWYADKKQYGKNVLQDHVIREYVKNKFDVAGLKNIEIARSANDINLTLHVSKPGVVIGKSGAIVAGAKNDLEKLTSAKVSITAEQVKVPEIEAQLVGDFISRQLQRRKNYRRVVNAALQSAMDKGALGIKIKVSGLLSGGNSIARSETFSKGPVPTQTLRADIDYAQIHSQQLFGTIGIKVWIYKGELDL</sequence>
<protein>
    <recommendedName>
        <fullName evidence="7 8">Small ribosomal subunit protein uS3</fullName>
    </recommendedName>
</protein>
<keyword evidence="3 8" id="KW-0694">RNA-binding</keyword>
<dbReference type="InterPro" id="IPR057258">
    <property type="entry name" value="Ribosomal_uS3"/>
</dbReference>
<dbReference type="PANTHER" id="PTHR11760">
    <property type="entry name" value="30S/40S RIBOSOMAL PROTEIN S3"/>
    <property type="match status" value="1"/>
</dbReference>
<comment type="similarity">
    <text evidence="1 8">Belongs to the universal ribosomal protein uS3 family.</text>
</comment>
<dbReference type="HAMAP" id="MF_01309_B">
    <property type="entry name" value="Ribosomal_uS3_B"/>
    <property type="match status" value="1"/>
</dbReference>
<dbReference type="InterPro" id="IPR001351">
    <property type="entry name" value="Ribosomal_uS3_C"/>
</dbReference>
<dbReference type="InterPro" id="IPR015946">
    <property type="entry name" value="KH_dom-like_a/b"/>
</dbReference>
<evidence type="ECO:0000313" key="10">
    <source>
        <dbReference type="EMBL" id="MCA9308349.1"/>
    </source>
</evidence>
<dbReference type="NCBIfam" id="TIGR01009">
    <property type="entry name" value="rpsC_bact"/>
    <property type="match status" value="1"/>
</dbReference>
<dbReference type="FunFam" id="3.30.300.20:FF:000001">
    <property type="entry name" value="30S ribosomal protein S3"/>
    <property type="match status" value="1"/>
</dbReference>
<dbReference type="AlphaFoldDB" id="A0A955EDW3"/>
<dbReference type="CDD" id="cd02412">
    <property type="entry name" value="KH-II_30S_S3"/>
    <property type="match status" value="1"/>
</dbReference>
<keyword evidence="2 8" id="KW-0699">rRNA-binding</keyword>
<dbReference type="SUPFAM" id="SSF54821">
    <property type="entry name" value="Ribosomal protein S3 C-terminal domain"/>
    <property type="match status" value="1"/>
</dbReference>
<evidence type="ECO:0000256" key="7">
    <source>
        <dbReference type="ARBA" id="ARBA00035257"/>
    </source>
</evidence>
<dbReference type="InterPro" id="IPR036419">
    <property type="entry name" value="Ribosomal_S3_C_sf"/>
</dbReference>
<dbReference type="GO" id="GO:0022627">
    <property type="term" value="C:cytosolic small ribosomal subunit"/>
    <property type="evidence" value="ECO:0007669"/>
    <property type="project" value="TreeGrafter"/>
</dbReference>
<dbReference type="Pfam" id="PF07650">
    <property type="entry name" value="KH_2"/>
    <property type="match status" value="1"/>
</dbReference>
<dbReference type="Proteomes" id="UP000740557">
    <property type="component" value="Unassembled WGS sequence"/>
</dbReference>
<keyword evidence="5 8" id="KW-0687">Ribonucleoprotein</keyword>
<proteinExistence type="inferred from homology"/>
<evidence type="ECO:0000256" key="4">
    <source>
        <dbReference type="ARBA" id="ARBA00022980"/>
    </source>
</evidence>
<comment type="caution">
    <text evidence="10">The sequence shown here is derived from an EMBL/GenBank/DDBJ whole genome shotgun (WGS) entry which is preliminary data.</text>
</comment>
<dbReference type="InterPro" id="IPR005704">
    <property type="entry name" value="Ribosomal_uS3_bac-typ"/>
</dbReference>
<keyword evidence="4 8" id="KW-0689">Ribosomal protein</keyword>
<dbReference type="Gene3D" id="3.30.1140.32">
    <property type="entry name" value="Ribosomal protein S3, C-terminal domain"/>
    <property type="match status" value="1"/>
</dbReference>
<evidence type="ECO:0000256" key="2">
    <source>
        <dbReference type="ARBA" id="ARBA00022730"/>
    </source>
</evidence>